<keyword evidence="5" id="KW-1185">Reference proteome</keyword>
<dbReference type="Proteomes" id="UP000184211">
    <property type="component" value="Unassembled WGS sequence"/>
</dbReference>
<evidence type="ECO:0000313" key="4">
    <source>
        <dbReference type="EMBL" id="SHG94881.1"/>
    </source>
</evidence>
<dbReference type="InterPro" id="IPR028087">
    <property type="entry name" value="Tad_N"/>
</dbReference>
<evidence type="ECO:0000256" key="2">
    <source>
        <dbReference type="SAM" id="Phobius"/>
    </source>
</evidence>
<dbReference type="STRING" id="870908.SAMN04488044_1672"/>
<organism evidence="4 5">
    <name type="scientific">Cognatishimia maritima</name>
    <dbReference type="NCBI Taxonomy" id="870908"/>
    <lineage>
        <taxon>Bacteria</taxon>
        <taxon>Pseudomonadati</taxon>
        <taxon>Pseudomonadota</taxon>
        <taxon>Alphaproteobacteria</taxon>
        <taxon>Rhodobacterales</taxon>
        <taxon>Paracoccaceae</taxon>
        <taxon>Cognatishimia</taxon>
    </lineage>
</organism>
<feature type="region of interest" description="Disordered" evidence="1">
    <location>
        <begin position="470"/>
        <end position="499"/>
    </location>
</feature>
<dbReference type="AlphaFoldDB" id="A0A1M5NZC8"/>
<dbReference type="RefSeq" id="WP_072792384.1">
    <property type="nucleotide sequence ID" value="NZ_FQWM01000002.1"/>
</dbReference>
<protein>
    <submittedName>
        <fullName evidence="4">Putative Flp pilus-assembly TadE/G-like</fullName>
    </submittedName>
</protein>
<evidence type="ECO:0000313" key="5">
    <source>
        <dbReference type="Proteomes" id="UP000184211"/>
    </source>
</evidence>
<keyword evidence="2" id="KW-1133">Transmembrane helix</keyword>
<keyword evidence="2" id="KW-0472">Membrane</keyword>
<dbReference type="EMBL" id="FQWM01000002">
    <property type="protein sequence ID" value="SHG94881.1"/>
    <property type="molecule type" value="Genomic_DNA"/>
</dbReference>
<dbReference type="Pfam" id="PF13400">
    <property type="entry name" value="Tad"/>
    <property type="match status" value="1"/>
</dbReference>
<proteinExistence type="predicted"/>
<keyword evidence="2" id="KW-0812">Transmembrane</keyword>
<gene>
    <name evidence="4" type="ORF">SAMN04488044_1672</name>
</gene>
<feature type="domain" description="Putative Flp pilus-assembly TadG-like N-terminal" evidence="3">
    <location>
        <begin position="10"/>
        <end position="56"/>
    </location>
</feature>
<name>A0A1M5NZC8_9RHOB</name>
<accession>A0A1M5NZC8</accession>
<feature type="transmembrane region" description="Helical" evidence="2">
    <location>
        <begin position="12"/>
        <end position="31"/>
    </location>
</feature>
<evidence type="ECO:0000259" key="3">
    <source>
        <dbReference type="Pfam" id="PF13400"/>
    </source>
</evidence>
<reference evidence="5" key="1">
    <citation type="submission" date="2016-11" db="EMBL/GenBank/DDBJ databases">
        <authorList>
            <person name="Varghese N."/>
            <person name="Submissions S."/>
        </authorList>
    </citation>
    <scope>NUCLEOTIDE SEQUENCE [LARGE SCALE GENOMIC DNA]</scope>
    <source>
        <strain evidence="5">DSM 28223</strain>
    </source>
</reference>
<evidence type="ECO:0000256" key="1">
    <source>
        <dbReference type="SAM" id="MobiDB-lite"/>
    </source>
</evidence>
<sequence>MRRFTKDQNGFILVLSLLSLPIFIGFGLLIIDLSRVNNAHSDLALAADAVALAGAGELDGGSDAITRAQAAMSAEGLVNTVSMLATSGDDTHISLEYEDVDGNEFTVIFLTNIPDDDRDPIDQAWVNDYATTDGTEAEFVYVHAQSRDLITAFFNPISYLRETVPVAAIAVAMSESAICDIPPLFMCNPLEDDGYAGDALQEGFEAGDLHARIFKLHPKGSDTAAPGNFGYLSIDGTSSADALRDYFAGAQVPRCFAEGIVTTKPGAAESIAQGYNVRFDIYEGNFNSPIGTQPGGDPWPEAYGKPAVNVRKGIRPRVNGSNVNHCVTTTGGGSGGTIAQKLGDDHINDEVASWDPMVTHFGDDGLDDDVFGLPDDFVMDSGGVAAGAVSGSGGWPIDVYMQENYGHLNVPPDSVSGEWPTSSHPVNATPSRYDVYLWEQNTRLDATDADLASGIEYFYQVQHPGTYDPAVPSSAPDSENGEAMCGPEDTPTPKNSISDPDRRVTVVAIIDCNSASAVAEGGGVNDYIVNSYASVFMVRPMIDTIDIEIVDITGYGGNGTLDTFIRKEAILVR</sequence>